<dbReference type="KEGG" id="smo:SELMODRAFT_107490"/>
<keyword evidence="4" id="KW-1185">Reference proteome</keyword>
<sequence length="334" mass="37134">MPTKDLCVWTTMIGAYAQEGEMEEAKSIFDQIPETDLVAWTTMITGYSRTGQLESAKLLFDSMAVHDIVSWNAMLSAYAMNNRIEDAKAMFEQMPHRGLSSWNSMLCGYVQTGHIEQAKVVFNSMPQQDSISFNEILACEDLQTAFGMFHTMCGEKTVVTWNAMLAAYAQSGDIALAKAFFDKMPEKDIVTWNTMLAAYAQNRHYLEAFALFEEAKILDVTDQTCFVSVLIACSRLGDLENGRKNFFMLVESYGFVALKQHYSCMVDLVGRAASYEAARDLIENMPFEPDSLEWTCLLGAAPKTLIKGTNVLARLDGKRAGALALLANSLSSSH</sequence>
<dbReference type="GO" id="GO:0003723">
    <property type="term" value="F:RNA binding"/>
    <property type="evidence" value="ECO:0007669"/>
    <property type="project" value="InterPro"/>
</dbReference>
<dbReference type="OrthoDB" id="1436350at2759"/>
<dbReference type="InParanoid" id="D8S3G5"/>
<name>D8S3G5_SELML</name>
<dbReference type="Proteomes" id="UP000001514">
    <property type="component" value="Unassembled WGS sequence"/>
</dbReference>
<dbReference type="eggNOG" id="KOG4197">
    <property type="taxonomic scope" value="Eukaryota"/>
</dbReference>
<feature type="repeat" description="PPR" evidence="2">
    <location>
        <begin position="67"/>
        <end position="101"/>
    </location>
</feature>
<proteinExistence type="predicted"/>
<dbReference type="Gramene" id="EFJ21262">
    <property type="protein sequence ID" value="EFJ21262"/>
    <property type="gene ID" value="SELMODRAFT_107490"/>
</dbReference>
<dbReference type="Pfam" id="PF13041">
    <property type="entry name" value="PPR_2"/>
    <property type="match status" value="1"/>
</dbReference>
<dbReference type="Pfam" id="PF01535">
    <property type="entry name" value="PPR"/>
    <property type="match status" value="4"/>
</dbReference>
<reference evidence="3 4" key="1">
    <citation type="journal article" date="2011" name="Science">
        <title>The Selaginella genome identifies genetic changes associated with the evolution of vascular plants.</title>
        <authorList>
            <person name="Banks J.A."/>
            <person name="Nishiyama T."/>
            <person name="Hasebe M."/>
            <person name="Bowman J.L."/>
            <person name="Gribskov M."/>
            <person name="dePamphilis C."/>
            <person name="Albert V.A."/>
            <person name="Aono N."/>
            <person name="Aoyama T."/>
            <person name="Ambrose B.A."/>
            <person name="Ashton N.W."/>
            <person name="Axtell M.J."/>
            <person name="Barker E."/>
            <person name="Barker M.S."/>
            <person name="Bennetzen J.L."/>
            <person name="Bonawitz N.D."/>
            <person name="Chapple C."/>
            <person name="Cheng C."/>
            <person name="Correa L.G."/>
            <person name="Dacre M."/>
            <person name="DeBarry J."/>
            <person name="Dreyer I."/>
            <person name="Elias M."/>
            <person name="Engstrom E.M."/>
            <person name="Estelle M."/>
            <person name="Feng L."/>
            <person name="Finet C."/>
            <person name="Floyd S.K."/>
            <person name="Frommer W.B."/>
            <person name="Fujita T."/>
            <person name="Gramzow L."/>
            <person name="Gutensohn M."/>
            <person name="Harholt J."/>
            <person name="Hattori M."/>
            <person name="Heyl A."/>
            <person name="Hirai T."/>
            <person name="Hiwatashi Y."/>
            <person name="Ishikawa M."/>
            <person name="Iwata M."/>
            <person name="Karol K.G."/>
            <person name="Koehler B."/>
            <person name="Kolukisaoglu U."/>
            <person name="Kubo M."/>
            <person name="Kurata T."/>
            <person name="Lalonde S."/>
            <person name="Li K."/>
            <person name="Li Y."/>
            <person name="Litt A."/>
            <person name="Lyons E."/>
            <person name="Manning G."/>
            <person name="Maruyama T."/>
            <person name="Michael T.P."/>
            <person name="Mikami K."/>
            <person name="Miyazaki S."/>
            <person name="Morinaga S."/>
            <person name="Murata T."/>
            <person name="Mueller-Roeber B."/>
            <person name="Nelson D.R."/>
            <person name="Obara M."/>
            <person name="Oguri Y."/>
            <person name="Olmstead R.G."/>
            <person name="Onodera N."/>
            <person name="Petersen B.L."/>
            <person name="Pils B."/>
            <person name="Prigge M."/>
            <person name="Rensing S.A."/>
            <person name="Riano-Pachon D.M."/>
            <person name="Roberts A.W."/>
            <person name="Sato Y."/>
            <person name="Scheller H.V."/>
            <person name="Schulz B."/>
            <person name="Schulz C."/>
            <person name="Shakirov E.V."/>
            <person name="Shibagaki N."/>
            <person name="Shinohara N."/>
            <person name="Shippen D.E."/>
            <person name="Soerensen I."/>
            <person name="Sotooka R."/>
            <person name="Sugimoto N."/>
            <person name="Sugita M."/>
            <person name="Sumikawa N."/>
            <person name="Tanurdzic M."/>
            <person name="Theissen G."/>
            <person name="Ulvskov P."/>
            <person name="Wakazuki S."/>
            <person name="Weng J.K."/>
            <person name="Willats W.W."/>
            <person name="Wipf D."/>
            <person name="Wolf P.G."/>
            <person name="Yang L."/>
            <person name="Zimmer A.D."/>
            <person name="Zhu Q."/>
            <person name="Mitros T."/>
            <person name="Hellsten U."/>
            <person name="Loque D."/>
            <person name="Otillar R."/>
            <person name="Salamov A."/>
            <person name="Schmutz J."/>
            <person name="Shapiro H."/>
            <person name="Lindquist E."/>
            <person name="Lucas S."/>
            <person name="Rokhsar D."/>
            <person name="Grigoriev I.V."/>
        </authorList>
    </citation>
    <scope>NUCLEOTIDE SEQUENCE [LARGE SCALE GENOMIC DNA]</scope>
</reference>
<organism evidence="4">
    <name type="scientific">Selaginella moellendorffii</name>
    <name type="common">Spikemoss</name>
    <dbReference type="NCBI Taxonomy" id="88036"/>
    <lineage>
        <taxon>Eukaryota</taxon>
        <taxon>Viridiplantae</taxon>
        <taxon>Streptophyta</taxon>
        <taxon>Embryophyta</taxon>
        <taxon>Tracheophyta</taxon>
        <taxon>Lycopodiopsida</taxon>
        <taxon>Selaginellales</taxon>
        <taxon>Selaginellaceae</taxon>
        <taxon>Selaginella</taxon>
    </lineage>
</organism>
<evidence type="ECO:0000256" key="1">
    <source>
        <dbReference type="ARBA" id="ARBA00022737"/>
    </source>
</evidence>
<dbReference type="FunFam" id="1.25.40.10:FF:000158">
    <property type="entry name" value="pentatricopeptide repeat-containing protein At2g33680"/>
    <property type="match status" value="1"/>
</dbReference>
<keyword evidence="1" id="KW-0677">Repeat</keyword>
<evidence type="ECO:0000256" key="2">
    <source>
        <dbReference type="PROSITE-ProRule" id="PRU00708"/>
    </source>
</evidence>
<accession>D8S3G5</accession>
<gene>
    <name evidence="3" type="ORF">SELMODRAFT_107490</name>
</gene>
<dbReference type="InterPro" id="IPR002885">
    <property type="entry name" value="PPR_rpt"/>
</dbReference>
<dbReference type="NCBIfam" id="TIGR00756">
    <property type="entry name" value="PPR"/>
    <property type="match status" value="6"/>
</dbReference>
<dbReference type="AlphaFoldDB" id="D8S3G5"/>
<feature type="repeat" description="PPR" evidence="2">
    <location>
        <begin position="5"/>
        <end position="39"/>
    </location>
</feature>
<evidence type="ECO:0000313" key="4">
    <source>
        <dbReference type="Proteomes" id="UP000001514"/>
    </source>
</evidence>
<dbReference type="Gene3D" id="1.25.40.10">
    <property type="entry name" value="Tetratricopeptide repeat domain"/>
    <property type="match status" value="4"/>
</dbReference>
<dbReference type="GO" id="GO:0048731">
    <property type="term" value="P:system development"/>
    <property type="evidence" value="ECO:0007669"/>
    <property type="project" value="UniProtKB-ARBA"/>
</dbReference>
<evidence type="ECO:0008006" key="5">
    <source>
        <dbReference type="Google" id="ProtNLM"/>
    </source>
</evidence>
<protein>
    <recommendedName>
        <fullName evidence="5">Pentacotripeptide-repeat region of PRORP domain-containing protein</fullName>
    </recommendedName>
</protein>
<dbReference type="EMBL" id="GL377600">
    <property type="protein sequence ID" value="EFJ21262.1"/>
    <property type="molecule type" value="Genomic_DNA"/>
</dbReference>
<dbReference type="STRING" id="88036.D8S3G5"/>
<feature type="repeat" description="PPR" evidence="2">
    <location>
        <begin position="157"/>
        <end position="191"/>
    </location>
</feature>
<evidence type="ECO:0000313" key="3">
    <source>
        <dbReference type="EMBL" id="EFJ21262.1"/>
    </source>
</evidence>
<dbReference type="HOGENOM" id="CLU_002706_0_0_1"/>
<dbReference type="PANTHER" id="PTHR47926">
    <property type="entry name" value="PENTATRICOPEPTIDE REPEAT-CONTAINING PROTEIN"/>
    <property type="match status" value="1"/>
</dbReference>
<dbReference type="InterPro" id="IPR046960">
    <property type="entry name" value="PPR_At4g14850-like_plant"/>
</dbReference>
<dbReference type="InterPro" id="IPR011990">
    <property type="entry name" value="TPR-like_helical_dom_sf"/>
</dbReference>
<dbReference type="PROSITE" id="PS51375">
    <property type="entry name" value="PPR"/>
    <property type="match status" value="3"/>
</dbReference>
<dbReference type="GO" id="GO:0009451">
    <property type="term" value="P:RNA modification"/>
    <property type="evidence" value="ECO:0007669"/>
    <property type="project" value="InterPro"/>
</dbReference>